<gene>
    <name evidence="2" type="ORF">P879_10297</name>
</gene>
<dbReference type="Gene3D" id="2.30.29.30">
    <property type="entry name" value="Pleckstrin-homology domain (PH domain)/Phosphotyrosine-binding domain (PTB)"/>
    <property type="match status" value="1"/>
</dbReference>
<keyword evidence="3" id="KW-1185">Reference proteome</keyword>
<comment type="caution">
    <text evidence="2">The sequence shown here is derived from an EMBL/GenBank/DDBJ whole genome shotgun (WGS) entry which is preliminary data.</text>
</comment>
<dbReference type="Proteomes" id="UP000699462">
    <property type="component" value="Unassembled WGS sequence"/>
</dbReference>
<dbReference type="EMBL" id="JTDF01015851">
    <property type="protein sequence ID" value="KAF8562927.1"/>
    <property type="molecule type" value="Genomic_DNA"/>
</dbReference>
<proteinExistence type="predicted"/>
<organism evidence="2 3">
    <name type="scientific">Paragonimus westermani</name>
    <dbReference type="NCBI Taxonomy" id="34504"/>
    <lineage>
        <taxon>Eukaryota</taxon>
        <taxon>Metazoa</taxon>
        <taxon>Spiralia</taxon>
        <taxon>Lophotrochozoa</taxon>
        <taxon>Platyhelminthes</taxon>
        <taxon>Trematoda</taxon>
        <taxon>Digenea</taxon>
        <taxon>Plagiorchiida</taxon>
        <taxon>Troglotremata</taxon>
        <taxon>Troglotrematidae</taxon>
        <taxon>Paragonimus</taxon>
    </lineage>
</organism>
<feature type="coiled-coil region" evidence="1">
    <location>
        <begin position="176"/>
        <end position="203"/>
    </location>
</feature>
<protein>
    <submittedName>
        <fullName evidence="2">Uncharacterized protein</fullName>
    </submittedName>
</protein>
<dbReference type="AlphaFoldDB" id="A0A8T0D8E5"/>
<sequence length="221" mass="25035">MVSFSAFSVSLNLTSCTLFPHLLPFSGNRRNHDNAEYLNQVPLETKKNVVMTSLNFQLYFGRFFPVLSLASPPPANHIHWLVVAHHGVRLVFQQRRSADFDIQATLTLGEIISVQATRVPCIPGWRLGDTSVNSQAGLTGTNRDTTNSGKNSNNMLVVTTADKVYRLYSDTADRICEMIQSFLNEYNEEMARLKEAAERRVLRSAREFTIGHQFVIACFWY</sequence>
<evidence type="ECO:0000313" key="3">
    <source>
        <dbReference type="Proteomes" id="UP000699462"/>
    </source>
</evidence>
<name>A0A8T0D8E5_9TREM</name>
<accession>A0A8T0D8E5</accession>
<keyword evidence="1" id="KW-0175">Coiled coil</keyword>
<evidence type="ECO:0000256" key="1">
    <source>
        <dbReference type="SAM" id="Coils"/>
    </source>
</evidence>
<dbReference type="InterPro" id="IPR011993">
    <property type="entry name" value="PH-like_dom_sf"/>
</dbReference>
<evidence type="ECO:0000313" key="2">
    <source>
        <dbReference type="EMBL" id="KAF8562927.1"/>
    </source>
</evidence>
<reference evidence="2 3" key="1">
    <citation type="submission" date="2019-07" db="EMBL/GenBank/DDBJ databases">
        <title>Annotation for the trematode Paragonimus westermani.</title>
        <authorList>
            <person name="Choi Y.-J."/>
        </authorList>
    </citation>
    <scope>NUCLEOTIDE SEQUENCE [LARGE SCALE GENOMIC DNA]</scope>
    <source>
        <strain evidence="2">180907_Pwestermani</strain>
    </source>
</reference>
<dbReference type="OrthoDB" id="6286428at2759"/>